<evidence type="ECO:0000256" key="1">
    <source>
        <dbReference type="ARBA" id="ARBA00004651"/>
    </source>
</evidence>
<organism evidence="10 11">
    <name type="scientific">Salinicoccus roseus</name>
    <dbReference type="NCBI Taxonomy" id="45670"/>
    <lineage>
        <taxon>Bacteria</taxon>
        <taxon>Bacillati</taxon>
        <taxon>Bacillota</taxon>
        <taxon>Bacilli</taxon>
        <taxon>Bacillales</taxon>
        <taxon>Staphylococcaceae</taxon>
        <taxon>Salinicoccus</taxon>
    </lineage>
</organism>
<dbReference type="FunFam" id="1.10.287.1260:FF:000005">
    <property type="entry name" value="Mechanosensitive ion channel family protein"/>
    <property type="match status" value="1"/>
</dbReference>
<name>A0A0C2E2N5_9STAP</name>
<dbReference type="InterPro" id="IPR011014">
    <property type="entry name" value="MscS_channel_TM-2"/>
</dbReference>
<dbReference type="GO" id="GO:0005886">
    <property type="term" value="C:plasma membrane"/>
    <property type="evidence" value="ECO:0007669"/>
    <property type="project" value="UniProtKB-SubCell"/>
</dbReference>
<evidence type="ECO:0000259" key="8">
    <source>
        <dbReference type="Pfam" id="PF00924"/>
    </source>
</evidence>
<comment type="similarity">
    <text evidence="2">Belongs to the MscS (TC 1.A.23) family.</text>
</comment>
<sequence>MTTTEEPIMFIGEIMDNLRDPELWMGVASKLLQALILIIAAMILVRIVNRMIDNFFKVKSKSRLKGSSKRNQTLINVLQNAATVFIWFVVIMMVLETFSLPVRTLLAGAGVVGLAIGFGAQSLVKDMITGFFIILENQFDKGDFVRVNTSGTTVAEGEVLSLGLRASKIQGWEGELFIIPNGTINEVVNFSRYNAISMLDMNVSVEEDLDAVENILEQFFEARWQEEEMLVSKPEILGLQGIENGEAIIRVMLETQPMEHFGVTRRMRKAIKNHLEDKGIYISVPKMDIQDFDDKMAKDEGE</sequence>
<gene>
    <name evidence="10" type="ORF">SN16_12430</name>
</gene>
<evidence type="ECO:0000256" key="5">
    <source>
        <dbReference type="ARBA" id="ARBA00022989"/>
    </source>
</evidence>
<feature type="domain" description="Mechanosensitive ion channel transmembrane helices 2/3" evidence="9">
    <location>
        <begin position="82"/>
        <end position="121"/>
    </location>
</feature>
<reference evidence="10 11" key="1">
    <citation type="submission" date="2015-01" db="EMBL/GenBank/DDBJ databases">
        <title>Genome sequences of high lactate-tolerant strain Salinicoccus roseus W12 with industrial interest.</title>
        <authorList>
            <person name="Wang H."/>
            <person name="Yu B."/>
        </authorList>
    </citation>
    <scope>NUCLEOTIDE SEQUENCE [LARGE SCALE GENOMIC DNA]</scope>
    <source>
        <strain evidence="10 11">W12</strain>
    </source>
</reference>
<evidence type="ECO:0000313" key="10">
    <source>
        <dbReference type="EMBL" id="KIH69717.1"/>
    </source>
</evidence>
<dbReference type="SUPFAM" id="SSF82689">
    <property type="entry name" value="Mechanosensitive channel protein MscS (YggB), C-terminal domain"/>
    <property type="match status" value="1"/>
</dbReference>
<dbReference type="Gene3D" id="1.10.287.1260">
    <property type="match status" value="1"/>
</dbReference>
<dbReference type="AlphaFoldDB" id="A0A0C2E2N5"/>
<dbReference type="PANTHER" id="PTHR30460:SF0">
    <property type="entry name" value="MODERATE CONDUCTANCE MECHANOSENSITIVE CHANNEL YBIO"/>
    <property type="match status" value="1"/>
</dbReference>
<dbReference type="GO" id="GO:0008381">
    <property type="term" value="F:mechanosensitive monoatomic ion channel activity"/>
    <property type="evidence" value="ECO:0007669"/>
    <property type="project" value="InterPro"/>
</dbReference>
<dbReference type="Pfam" id="PF00924">
    <property type="entry name" value="MS_channel_2nd"/>
    <property type="match status" value="1"/>
</dbReference>
<dbReference type="Pfam" id="PF21088">
    <property type="entry name" value="MS_channel_1st"/>
    <property type="match status" value="1"/>
</dbReference>
<dbReference type="InterPro" id="IPR045276">
    <property type="entry name" value="YbiO_bact"/>
</dbReference>
<dbReference type="InterPro" id="IPR010920">
    <property type="entry name" value="LSM_dom_sf"/>
</dbReference>
<comment type="caution">
    <text evidence="10">The sequence shown here is derived from an EMBL/GenBank/DDBJ whole genome shotgun (WGS) entry which is preliminary data.</text>
</comment>
<dbReference type="InterPro" id="IPR023408">
    <property type="entry name" value="MscS_beta-dom_sf"/>
</dbReference>
<evidence type="ECO:0000256" key="4">
    <source>
        <dbReference type="ARBA" id="ARBA00022692"/>
    </source>
</evidence>
<protein>
    <recommendedName>
        <fullName evidence="12">Small conductance mechanosensitive channel</fullName>
    </recommendedName>
</protein>
<dbReference type="InterPro" id="IPR049142">
    <property type="entry name" value="MS_channel_1st"/>
</dbReference>
<dbReference type="Proteomes" id="UP000031546">
    <property type="component" value="Unassembled WGS sequence"/>
</dbReference>
<comment type="subcellular location">
    <subcellularLocation>
        <location evidence="1">Cell membrane</location>
        <topology evidence="1">Multi-pass membrane protein</topology>
    </subcellularLocation>
</comment>
<dbReference type="EMBL" id="JXII01000011">
    <property type="protein sequence ID" value="KIH69717.1"/>
    <property type="molecule type" value="Genomic_DNA"/>
</dbReference>
<keyword evidence="3" id="KW-1003">Cell membrane</keyword>
<keyword evidence="4 7" id="KW-0812">Transmembrane</keyword>
<feature type="domain" description="Mechanosensitive ion channel MscS" evidence="8">
    <location>
        <begin position="123"/>
        <end position="192"/>
    </location>
</feature>
<feature type="transmembrane region" description="Helical" evidence="7">
    <location>
        <begin position="31"/>
        <end position="52"/>
    </location>
</feature>
<dbReference type="InterPro" id="IPR006685">
    <property type="entry name" value="MscS_channel_2nd"/>
</dbReference>
<evidence type="ECO:0008006" key="12">
    <source>
        <dbReference type="Google" id="ProtNLM"/>
    </source>
</evidence>
<dbReference type="SUPFAM" id="SSF50182">
    <property type="entry name" value="Sm-like ribonucleoproteins"/>
    <property type="match status" value="1"/>
</dbReference>
<evidence type="ECO:0000256" key="3">
    <source>
        <dbReference type="ARBA" id="ARBA00022475"/>
    </source>
</evidence>
<keyword evidence="5 7" id="KW-1133">Transmembrane helix</keyword>
<evidence type="ECO:0000259" key="9">
    <source>
        <dbReference type="Pfam" id="PF21088"/>
    </source>
</evidence>
<feature type="transmembrane region" description="Helical" evidence="7">
    <location>
        <begin position="73"/>
        <end position="94"/>
    </location>
</feature>
<evidence type="ECO:0000256" key="7">
    <source>
        <dbReference type="SAM" id="Phobius"/>
    </source>
</evidence>
<dbReference type="Gene3D" id="3.30.70.100">
    <property type="match status" value="1"/>
</dbReference>
<dbReference type="Gene3D" id="2.30.30.60">
    <property type="match status" value="1"/>
</dbReference>
<dbReference type="PANTHER" id="PTHR30460">
    <property type="entry name" value="MODERATE CONDUCTANCE MECHANOSENSITIVE CHANNEL YBIO"/>
    <property type="match status" value="1"/>
</dbReference>
<dbReference type="STRING" id="45670.SN16_12430"/>
<dbReference type="InterPro" id="IPR011066">
    <property type="entry name" value="MscS_channel_C_sf"/>
</dbReference>
<keyword evidence="6 7" id="KW-0472">Membrane</keyword>
<accession>A0A0C2E2N5</accession>
<evidence type="ECO:0000256" key="2">
    <source>
        <dbReference type="ARBA" id="ARBA00008017"/>
    </source>
</evidence>
<proteinExistence type="inferred from homology"/>
<evidence type="ECO:0000313" key="11">
    <source>
        <dbReference type="Proteomes" id="UP000031546"/>
    </source>
</evidence>
<evidence type="ECO:0000256" key="6">
    <source>
        <dbReference type="ARBA" id="ARBA00023136"/>
    </source>
</evidence>
<dbReference type="SUPFAM" id="SSF82861">
    <property type="entry name" value="Mechanosensitive channel protein MscS (YggB), transmembrane region"/>
    <property type="match status" value="1"/>
</dbReference>
<feature type="transmembrane region" description="Helical" evidence="7">
    <location>
        <begin position="100"/>
        <end position="120"/>
    </location>
</feature>
<dbReference type="OrthoDB" id="9809206at2"/>